<organism evidence="4 5">
    <name type="scientific">Camelliibacillus cellulosilyticus</name>
    <dbReference type="NCBI Taxonomy" id="2174486"/>
    <lineage>
        <taxon>Bacteria</taxon>
        <taxon>Bacillati</taxon>
        <taxon>Bacillota</taxon>
        <taxon>Bacilli</taxon>
        <taxon>Bacillales</taxon>
        <taxon>Sporolactobacillaceae</taxon>
        <taxon>Camelliibacillus</taxon>
    </lineage>
</organism>
<protein>
    <submittedName>
        <fullName evidence="4">DUF4349 domain-containing protein</fullName>
    </submittedName>
</protein>
<accession>A0ABV9GQY0</accession>
<keyword evidence="2" id="KW-0812">Transmembrane</keyword>
<gene>
    <name evidence="4" type="ORF">ACFO4N_11575</name>
</gene>
<keyword evidence="5" id="KW-1185">Reference proteome</keyword>
<feature type="transmembrane region" description="Helical" evidence="2">
    <location>
        <begin position="98"/>
        <end position="115"/>
    </location>
</feature>
<feature type="transmembrane region" description="Helical" evidence="2">
    <location>
        <begin position="73"/>
        <end position="92"/>
    </location>
</feature>
<keyword evidence="2" id="KW-0472">Membrane</keyword>
<feature type="coiled-coil region" evidence="1">
    <location>
        <begin position="14"/>
        <end position="41"/>
    </location>
</feature>
<proteinExistence type="predicted"/>
<name>A0ABV9GQY0_9BACL</name>
<evidence type="ECO:0000313" key="5">
    <source>
        <dbReference type="Proteomes" id="UP001596022"/>
    </source>
</evidence>
<sequence length="121" mass="13895">MNTFLTQAKETKDLLSISEKLADVQADIEQIKGEMNYLKNHSELSTVTIHFIEKSAKLKQEKDLNTWEKTKQAFIASINAIITFFSGIVIFVLGYSPILLPLVLIALAIYFIIKYRQRMKK</sequence>
<dbReference type="InterPro" id="IPR025645">
    <property type="entry name" value="DUF4349"/>
</dbReference>
<evidence type="ECO:0000259" key="3">
    <source>
        <dbReference type="Pfam" id="PF14257"/>
    </source>
</evidence>
<dbReference type="EMBL" id="JBHSFW010000007">
    <property type="protein sequence ID" value="MFC4619353.1"/>
    <property type="molecule type" value="Genomic_DNA"/>
</dbReference>
<evidence type="ECO:0000256" key="2">
    <source>
        <dbReference type="SAM" id="Phobius"/>
    </source>
</evidence>
<reference evidence="5" key="1">
    <citation type="journal article" date="2019" name="Int. J. Syst. Evol. Microbiol.">
        <title>The Global Catalogue of Microorganisms (GCM) 10K type strain sequencing project: providing services to taxonomists for standard genome sequencing and annotation.</title>
        <authorList>
            <consortium name="The Broad Institute Genomics Platform"/>
            <consortium name="The Broad Institute Genome Sequencing Center for Infectious Disease"/>
            <person name="Wu L."/>
            <person name="Ma J."/>
        </authorList>
    </citation>
    <scope>NUCLEOTIDE SEQUENCE [LARGE SCALE GENOMIC DNA]</scope>
    <source>
        <strain evidence="5">CGMCC 1.16306</strain>
    </source>
</reference>
<keyword evidence="2" id="KW-1133">Transmembrane helix</keyword>
<dbReference type="Proteomes" id="UP001596022">
    <property type="component" value="Unassembled WGS sequence"/>
</dbReference>
<comment type="caution">
    <text evidence="4">The sequence shown here is derived from an EMBL/GenBank/DDBJ whole genome shotgun (WGS) entry which is preliminary data.</text>
</comment>
<feature type="domain" description="DUF4349" evidence="3">
    <location>
        <begin position="2"/>
        <end position="109"/>
    </location>
</feature>
<dbReference type="Pfam" id="PF14257">
    <property type="entry name" value="DUF4349"/>
    <property type="match status" value="1"/>
</dbReference>
<evidence type="ECO:0000256" key="1">
    <source>
        <dbReference type="SAM" id="Coils"/>
    </source>
</evidence>
<dbReference type="RefSeq" id="WP_376846446.1">
    <property type="nucleotide sequence ID" value="NZ_JBHSFW010000007.1"/>
</dbReference>
<evidence type="ECO:0000313" key="4">
    <source>
        <dbReference type="EMBL" id="MFC4619353.1"/>
    </source>
</evidence>
<keyword evidence="1" id="KW-0175">Coiled coil</keyword>